<sequence>MYKVKLTTALGPALRAIPTNTANTATRAIYSYASGDSSPVYSGANIDSDFQVLGNLPVKRLFKPYQTYEPAELNQKTAEFRFKVQEKEPKIDIFAALNVNPLDLYKNVKLLSHFVTDMGHIKPRTQTGLGIVNQKRISKAIKRAQAIGKGPKGERD</sequence>
<keyword evidence="3" id="KW-0687">Ribonucleoprotein</keyword>
<dbReference type="GO" id="GO:0032543">
    <property type="term" value="P:mitochondrial translation"/>
    <property type="evidence" value="ECO:0007669"/>
    <property type="project" value="TreeGrafter"/>
</dbReference>
<organism evidence="5 6">
    <name type="scientific">Physocladia obscura</name>
    <dbReference type="NCBI Taxonomy" id="109957"/>
    <lineage>
        <taxon>Eukaryota</taxon>
        <taxon>Fungi</taxon>
        <taxon>Fungi incertae sedis</taxon>
        <taxon>Chytridiomycota</taxon>
        <taxon>Chytridiomycota incertae sedis</taxon>
        <taxon>Chytridiomycetes</taxon>
        <taxon>Chytridiales</taxon>
        <taxon>Chytriomycetaceae</taxon>
        <taxon>Physocladia</taxon>
    </lineage>
</organism>
<evidence type="ECO:0000313" key="6">
    <source>
        <dbReference type="Proteomes" id="UP001211907"/>
    </source>
</evidence>
<protein>
    <recommendedName>
        <fullName evidence="4">Small ribosomal subunit protein bS18m</fullName>
    </recommendedName>
</protein>
<comment type="similarity">
    <text evidence="1">Belongs to the bacterial ribosomal protein bS18 family.</text>
</comment>
<dbReference type="GO" id="GO:0005763">
    <property type="term" value="C:mitochondrial small ribosomal subunit"/>
    <property type="evidence" value="ECO:0007669"/>
    <property type="project" value="TreeGrafter"/>
</dbReference>
<dbReference type="AlphaFoldDB" id="A0AAD5XDW9"/>
<evidence type="ECO:0000256" key="4">
    <source>
        <dbReference type="ARBA" id="ARBA00035264"/>
    </source>
</evidence>
<dbReference type="InterPro" id="IPR001648">
    <property type="entry name" value="Ribosomal_bS18"/>
</dbReference>
<dbReference type="PANTHER" id="PTHR13479">
    <property type="entry name" value="30S RIBOSOMAL PROTEIN S18"/>
    <property type="match status" value="1"/>
</dbReference>
<proteinExistence type="inferred from homology"/>
<evidence type="ECO:0000256" key="2">
    <source>
        <dbReference type="ARBA" id="ARBA00022980"/>
    </source>
</evidence>
<dbReference type="SUPFAM" id="SSF46911">
    <property type="entry name" value="Ribosomal protein S18"/>
    <property type="match status" value="1"/>
</dbReference>
<gene>
    <name evidence="5" type="ORF">HK100_002880</name>
</gene>
<dbReference type="GO" id="GO:0070181">
    <property type="term" value="F:small ribosomal subunit rRNA binding"/>
    <property type="evidence" value="ECO:0007669"/>
    <property type="project" value="TreeGrafter"/>
</dbReference>
<evidence type="ECO:0000256" key="1">
    <source>
        <dbReference type="ARBA" id="ARBA00005589"/>
    </source>
</evidence>
<dbReference type="InterPro" id="IPR036870">
    <property type="entry name" value="Ribosomal_bS18_sf"/>
</dbReference>
<evidence type="ECO:0000313" key="5">
    <source>
        <dbReference type="EMBL" id="KAJ3110865.1"/>
    </source>
</evidence>
<dbReference type="Pfam" id="PF01084">
    <property type="entry name" value="Ribosomal_S18"/>
    <property type="match status" value="1"/>
</dbReference>
<accession>A0AAD5XDW9</accession>
<dbReference type="EMBL" id="JADGJH010001688">
    <property type="protein sequence ID" value="KAJ3110865.1"/>
    <property type="molecule type" value="Genomic_DNA"/>
</dbReference>
<keyword evidence="2" id="KW-0689">Ribosomal protein</keyword>
<dbReference type="PANTHER" id="PTHR13479:SF40">
    <property type="entry name" value="SMALL RIBOSOMAL SUBUNIT PROTEIN BS18M"/>
    <property type="match status" value="1"/>
</dbReference>
<comment type="caution">
    <text evidence="5">The sequence shown here is derived from an EMBL/GenBank/DDBJ whole genome shotgun (WGS) entry which is preliminary data.</text>
</comment>
<evidence type="ECO:0000256" key="3">
    <source>
        <dbReference type="ARBA" id="ARBA00023274"/>
    </source>
</evidence>
<keyword evidence="6" id="KW-1185">Reference proteome</keyword>
<dbReference type="Proteomes" id="UP001211907">
    <property type="component" value="Unassembled WGS sequence"/>
</dbReference>
<name>A0AAD5XDW9_9FUNG</name>
<reference evidence="5" key="1">
    <citation type="submission" date="2020-05" db="EMBL/GenBank/DDBJ databases">
        <title>Phylogenomic resolution of chytrid fungi.</title>
        <authorList>
            <person name="Stajich J.E."/>
            <person name="Amses K."/>
            <person name="Simmons R."/>
            <person name="Seto K."/>
            <person name="Myers J."/>
            <person name="Bonds A."/>
            <person name="Quandt C.A."/>
            <person name="Barry K."/>
            <person name="Liu P."/>
            <person name="Grigoriev I."/>
            <person name="Longcore J.E."/>
            <person name="James T.Y."/>
        </authorList>
    </citation>
    <scope>NUCLEOTIDE SEQUENCE</scope>
    <source>
        <strain evidence="5">JEL0513</strain>
    </source>
</reference>
<dbReference type="GO" id="GO:0003735">
    <property type="term" value="F:structural constituent of ribosome"/>
    <property type="evidence" value="ECO:0007669"/>
    <property type="project" value="InterPro"/>
</dbReference>
<dbReference type="Gene3D" id="4.10.640.10">
    <property type="entry name" value="Ribosomal protein S18"/>
    <property type="match status" value="1"/>
</dbReference>